<dbReference type="Pfam" id="PF00728">
    <property type="entry name" value="Glyco_hydro_20"/>
    <property type="match status" value="1"/>
</dbReference>
<dbReference type="GO" id="GO:0030203">
    <property type="term" value="P:glycosaminoglycan metabolic process"/>
    <property type="evidence" value="ECO:0007669"/>
    <property type="project" value="TreeGrafter"/>
</dbReference>
<dbReference type="PANTHER" id="PTHR22600">
    <property type="entry name" value="BETA-HEXOSAMINIDASE"/>
    <property type="match status" value="1"/>
</dbReference>
<evidence type="ECO:0000256" key="4">
    <source>
        <dbReference type="ARBA" id="ARBA00022801"/>
    </source>
</evidence>
<feature type="active site" description="Proton donor" evidence="5">
    <location>
        <position position="192"/>
    </location>
</feature>
<comment type="similarity">
    <text evidence="2">Belongs to the glycosyl hydrolase 20 family.</text>
</comment>
<dbReference type="HOGENOM" id="CLU_747723_0_0_10"/>
<evidence type="ECO:0000313" key="8">
    <source>
        <dbReference type="EMBL" id="AHF15868.1"/>
    </source>
</evidence>
<keyword evidence="6" id="KW-0732">Signal</keyword>
<evidence type="ECO:0000259" key="7">
    <source>
        <dbReference type="Pfam" id="PF00728"/>
    </source>
</evidence>
<comment type="catalytic activity">
    <reaction evidence="1">
        <text>Hydrolysis of terminal non-reducing N-acetyl-D-hexosamine residues in N-acetyl-beta-D-hexosaminides.</text>
        <dbReference type="EC" id="3.2.1.52"/>
    </reaction>
</comment>
<dbReference type="Gene3D" id="3.20.20.80">
    <property type="entry name" value="Glycosidases"/>
    <property type="match status" value="1"/>
</dbReference>
<dbReference type="PANTHER" id="PTHR22600:SF57">
    <property type="entry name" value="BETA-N-ACETYLHEXOSAMINIDASE"/>
    <property type="match status" value="1"/>
</dbReference>
<proteinExistence type="inferred from homology"/>
<name>W0F244_9BACT</name>
<dbReference type="GO" id="GO:0016020">
    <property type="term" value="C:membrane"/>
    <property type="evidence" value="ECO:0007669"/>
    <property type="project" value="TreeGrafter"/>
</dbReference>
<dbReference type="EMBL" id="CP007035">
    <property type="protein sequence ID" value="AHF15868.1"/>
    <property type="molecule type" value="Genomic_DNA"/>
</dbReference>
<evidence type="ECO:0000256" key="1">
    <source>
        <dbReference type="ARBA" id="ARBA00001231"/>
    </source>
</evidence>
<evidence type="ECO:0000256" key="2">
    <source>
        <dbReference type="ARBA" id="ARBA00006285"/>
    </source>
</evidence>
<dbReference type="KEGG" id="nso:NIASO_13285"/>
<dbReference type="InterPro" id="IPR015883">
    <property type="entry name" value="Glyco_hydro_20_cat"/>
</dbReference>
<evidence type="ECO:0000256" key="3">
    <source>
        <dbReference type="ARBA" id="ARBA00012663"/>
    </source>
</evidence>
<sequence>MRTIAFRYFLLVCCFLCLFFARSGAQNNPDSLLPVRGFCIEAPRPSGVDSFVTFINNELAPRKVNTLVLRIDFNYQFKSHPELRDTIALSLQDVKKMVAACSNNHIKIIPQINLLGHQSWANKTYNLLKQYPEFDETPWVKMPEKYAWPNADGLYCKSYCSRHPRVHKIVFALVDEICDAFETDAFHAGMDEVFYIGESGCRRCRKKDKAVLFADEVRRVRDHLALSKRTLWIWGDRMLDATTTGLGIWEASQNHTQAAIDLVPKDIVVCDWHYDRADKTPVYFAMKGFKVVTCPWRNPDVAVQQLNDMVNFRNTATQQLKPLFYGMMQTIWSHNADFLKEFYNKTPDASGQNKTQWACFTKLYDGIQNLGERVK</sequence>
<reference evidence="8 9" key="1">
    <citation type="submission" date="2013-12" db="EMBL/GenBank/DDBJ databases">
        <authorList>
            <consortium name="DOE Joint Genome Institute"/>
            <person name="Eisen J."/>
            <person name="Huntemann M."/>
            <person name="Han J."/>
            <person name="Chen A."/>
            <person name="Kyrpides N."/>
            <person name="Mavromatis K."/>
            <person name="Markowitz V."/>
            <person name="Palaniappan K."/>
            <person name="Ivanova N."/>
            <person name="Schaumberg A."/>
            <person name="Pati A."/>
            <person name="Liolios K."/>
            <person name="Nordberg H.P."/>
            <person name="Cantor M.N."/>
            <person name="Hua S.X."/>
            <person name="Woyke T."/>
        </authorList>
    </citation>
    <scope>NUCLEOTIDE SEQUENCE [LARGE SCALE GENOMIC DNA]</scope>
    <source>
        <strain evidence="9">DSM 19437</strain>
    </source>
</reference>
<dbReference type="SUPFAM" id="SSF51445">
    <property type="entry name" value="(Trans)glycosidases"/>
    <property type="match status" value="1"/>
</dbReference>
<feature type="chain" id="PRO_5004787933" description="beta-N-acetylhexosaminidase" evidence="6">
    <location>
        <begin position="26"/>
        <end position="375"/>
    </location>
</feature>
<evidence type="ECO:0000256" key="6">
    <source>
        <dbReference type="SAM" id="SignalP"/>
    </source>
</evidence>
<dbReference type="GO" id="GO:0004563">
    <property type="term" value="F:beta-N-acetylhexosaminidase activity"/>
    <property type="evidence" value="ECO:0007669"/>
    <property type="project" value="UniProtKB-EC"/>
</dbReference>
<dbReference type="AlphaFoldDB" id="W0F244"/>
<dbReference type="OrthoDB" id="9810898at2"/>
<feature type="signal peptide" evidence="6">
    <location>
        <begin position="1"/>
        <end position="25"/>
    </location>
</feature>
<dbReference type="eggNOG" id="COG3525">
    <property type="taxonomic scope" value="Bacteria"/>
</dbReference>
<feature type="domain" description="Glycoside hydrolase family 20 catalytic" evidence="7">
    <location>
        <begin position="88"/>
        <end position="333"/>
    </location>
</feature>
<dbReference type="Proteomes" id="UP000003586">
    <property type="component" value="Chromosome"/>
</dbReference>
<keyword evidence="4 8" id="KW-0378">Hydrolase</keyword>
<dbReference type="GO" id="GO:0005975">
    <property type="term" value="P:carbohydrate metabolic process"/>
    <property type="evidence" value="ECO:0007669"/>
    <property type="project" value="InterPro"/>
</dbReference>
<keyword evidence="9" id="KW-1185">Reference proteome</keyword>
<gene>
    <name evidence="8" type="ORF">NIASO_13285</name>
</gene>
<accession>W0F244</accession>
<dbReference type="STRING" id="929713.NIASO_13285"/>
<evidence type="ECO:0000256" key="5">
    <source>
        <dbReference type="PIRSR" id="PIRSR625705-1"/>
    </source>
</evidence>
<evidence type="ECO:0000313" key="9">
    <source>
        <dbReference type="Proteomes" id="UP000003586"/>
    </source>
</evidence>
<organism evidence="8 9">
    <name type="scientific">Niabella soli DSM 19437</name>
    <dbReference type="NCBI Taxonomy" id="929713"/>
    <lineage>
        <taxon>Bacteria</taxon>
        <taxon>Pseudomonadati</taxon>
        <taxon>Bacteroidota</taxon>
        <taxon>Chitinophagia</taxon>
        <taxon>Chitinophagales</taxon>
        <taxon>Chitinophagaceae</taxon>
        <taxon>Niabella</taxon>
    </lineage>
</organism>
<dbReference type="InterPro" id="IPR025705">
    <property type="entry name" value="Beta_hexosaminidase_sua/sub"/>
</dbReference>
<dbReference type="RefSeq" id="WP_008586238.1">
    <property type="nucleotide sequence ID" value="NZ_CP007035.1"/>
</dbReference>
<protein>
    <recommendedName>
        <fullName evidence="3">beta-N-acetylhexosaminidase</fullName>
        <ecNumber evidence="3">3.2.1.52</ecNumber>
    </recommendedName>
</protein>
<dbReference type="EC" id="3.2.1.52" evidence="3"/>
<dbReference type="InterPro" id="IPR017853">
    <property type="entry name" value="GH"/>
</dbReference>